<accession>A0ACB8RVF1</accession>
<reference evidence="1" key="1">
    <citation type="submission" date="2021-02" db="EMBL/GenBank/DDBJ databases">
        <authorList>
            <consortium name="DOE Joint Genome Institute"/>
            <person name="Ahrendt S."/>
            <person name="Looney B.P."/>
            <person name="Miyauchi S."/>
            <person name="Morin E."/>
            <person name="Drula E."/>
            <person name="Courty P.E."/>
            <person name="Chicoki N."/>
            <person name="Fauchery L."/>
            <person name="Kohler A."/>
            <person name="Kuo A."/>
            <person name="Labutti K."/>
            <person name="Pangilinan J."/>
            <person name="Lipzen A."/>
            <person name="Riley R."/>
            <person name="Andreopoulos W."/>
            <person name="He G."/>
            <person name="Johnson J."/>
            <person name="Barry K.W."/>
            <person name="Grigoriev I.V."/>
            <person name="Nagy L."/>
            <person name="Hibbett D."/>
            <person name="Henrissat B."/>
            <person name="Matheny P.B."/>
            <person name="Labbe J."/>
            <person name="Martin F."/>
        </authorList>
    </citation>
    <scope>NUCLEOTIDE SEQUENCE</scope>
    <source>
        <strain evidence="1">FP105234-sp</strain>
    </source>
</reference>
<reference evidence="1" key="2">
    <citation type="journal article" date="2022" name="New Phytol.">
        <title>Evolutionary transition to the ectomycorrhizal habit in the genomes of a hyperdiverse lineage of mushroom-forming fungi.</title>
        <authorList>
            <person name="Looney B."/>
            <person name="Miyauchi S."/>
            <person name="Morin E."/>
            <person name="Drula E."/>
            <person name="Courty P.E."/>
            <person name="Kohler A."/>
            <person name="Kuo A."/>
            <person name="LaButti K."/>
            <person name="Pangilinan J."/>
            <person name="Lipzen A."/>
            <person name="Riley R."/>
            <person name="Andreopoulos W."/>
            <person name="He G."/>
            <person name="Johnson J."/>
            <person name="Nolan M."/>
            <person name="Tritt A."/>
            <person name="Barry K.W."/>
            <person name="Grigoriev I.V."/>
            <person name="Nagy L.G."/>
            <person name="Hibbett D."/>
            <person name="Henrissat B."/>
            <person name="Matheny P.B."/>
            <person name="Labbe J."/>
            <person name="Martin F.M."/>
        </authorList>
    </citation>
    <scope>NUCLEOTIDE SEQUENCE</scope>
    <source>
        <strain evidence="1">FP105234-sp</strain>
    </source>
</reference>
<keyword evidence="2" id="KW-1185">Reference proteome</keyword>
<protein>
    <submittedName>
        <fullName evidence="1">Uncharacterized protein</fullName>
    </submittedName>
</protein>
<organism evidence="1 2">
    <name type="scientific">Auriscalpium vulgare</name>
    <dbReference type="NCBI Taxonomy" id="40419"/>
    <lineage>
        <taxon>Eukaryota</taxon>
        <taxon>Fungi</taxon>
        <taxon>Dikarya</taxon>
        <taxon>Basidiomycota</taxon>
        <taxon>Agaricomycotina</taxon>
        <taxon>Agaricomycetes</taxon>
        <taxon>Russulales</taxon>
        <taxon>Auriscalpiaceae</taxon>
        <taxon>Auriscalpium</taxon>
    </lineage>
</organism>
<sequence>MAATLLRELVYKDIARTSALPRLEKAKFTGDGPEVELLKSEEDIARAFMTETEAMRNDPLSKYIFDPPDTQKSWRHDVYMRVLRMREAALLKHRAQLDQVLQVYHGDAIAVFIPPADANGPPKPSGPWLIRFLSPLAILTSSPQQRRRIKEVESKLIAAENEHLGDKKDELFLLGLLVTHPAYQGRGYGSALVKALAWMADAAERPTWLISSNVINKEFYESFGYKSVADIVIGDEDPDYDDEPFVISLMIRQPEKVFPVDEK</sequence>
<dbReference type="EMBL" id="MU275893">
    <property type="protein sequence ID" value="KAI0048029.1"/>
    <property type="molecule type" value="Genomic_DNA"/>
</dbReference>
<name>A0ACB8RVF1_9AGAM</name>
<evidence type="ECO:0000313" key="1">
    <source>
        <dbReference type="EMBL" id="KAI0048029.1"/>
    </source>
</evidence>
<proteinExistence type="predicted"/>
<gene>
    <name evidence="1" type="ORF">FA95DRAFT_1558417</name>
</gene>
<evidence type="ECO:0000313" key="2">
    <source>
        <dbReference type="Proteomes" id="UP000814033"/>
    </source>
</evidence>
<dbReference type="Proteomes" id="UP000814033">
    <property type="component" value="Unassembled WGS sequence"/>
</dbReference>
<comment type="caution">
    <text evidence="1">The sequence shown here is derived from an EMBL/GenBank/DDBJ whole genome shotgun (WGS) entry which is preliminary data.</text>
</comment>